<evidence type="ECO:0000313" key="2">
    <source>
        <dbReference type="EMBL" id="QJY45727.1"/>
    </source>
</evidence>
<dbReference type="Gene3D" id="3.40.50.1000">
    <property type="entry name" value="HAD superfamily/HAD-like"/>
    <property type="match status" value="1"/>
</dbReference>
<keyword evidence="3" id="KW-1185">Reference proteome</keyword>
<dbReference type="Proteomes" id="UP000505377">
    <property type="component" value="Chromosome"/>
</dbReference>
<dbReference type="InterPro" id="IPR023214">
    <property type="entry name" value="HAD_sf"/>
</dbReference>
<organism evidence="2 3">
    <name type="scientific">Pseudonocardia broussonetiae</name>
    <dbReference type="NCBI Taxonomy" id="2736640"/>
    <lineage>
        <taxon>Bacteria</taxon>
        <taxon>Bacillati</taxon>
        <taxon>Actinomycetota</taxon>
        <taxon>Actinomycetes</taxon>
        <taxon>Pseudonocardiales</taxon>
        <taxon>Pseudonocardiaceae</taxon>
        <taxon>Pseudonocardia</taxon>
    </lineage>
</organism>
<dbReference type="InterPro" id="IPR016181">
    <property type="entry name" value="Acyl_CoA_acyltransferase"/>
</dbReference>
<dbReference type="KEGG" id="pbro:HOP40_07885"/>
<dbReference type="NCBIfam" id="TIGR01681">
    <property type="entry name" value="HAD-SF-IIIC"/>
    <property type="match status" value="1"/>
</dbReference>
<dbReference type="InterPro" id="IPR036514">
    <property type="entry name" value="SGNH_hydro_sf"/>
</dbReference>
<feature type="domain" description="N-acetyltransferase" evidence="1">
    <location>
        <begin position="382"/>
        <end position="530"/>
    </location>
</feature>
<dbReference type="NCBIfam" id="TIGR01686">
    <property type="entry name" value="FkbH"/>
    <property type="match status" value="1"/>
</dbReference>
<evidence type="ECO:0000259" key="1">
    <source>
        <dbReference type="PROSITE" id="PS51186"/>
    </source>
</evidence>
<dbReference type="PROSITE" id="PS51186">
    <property type="entry name" value="GNAT"/>
    <property type="match status" value="1"/>
</dbReference>
<name>A0A6M6JFM5_9PSEU</name>
<sequence length="530" mass="57383">MSERVVVLCTFTAEPLVAGLRRAFEGQGVRWDVEAGPYGQVVEPLKRPCADDVVAVVLVVRIADLLRRMWVDTHGGETAHYDTEPDPQATRRAEEWVHDLVAGVATWRATASAPLLLSVLDDARTPGPRSLCERLATAARDGAAESGVLVVEAGELEGEPFLDTLAHVPYQPAGLAELAARLARRCWLQVRPSVKVLVFDGDGTLWGGSAAEDGPAGVDRGGPYARIGLLALQQRASGRLLCLASHNVELDVLDVLAAPPSGGGLRAEHLSARRVGWQPKDRMLVELAGELGLGLDTFVFLDDNDVQRALVRSALPQVAVPDFTSGGGLVTLLGTSWLFERSHTTPEDRTRAGSYEDERRRRAARAAAPSHLDYVASLQVEVTARPLDASAWPRARQLLARTNQFAHVVPGFRLPAGSDRADPDRRTWIVQVKDRIGDYGRVGLVADRVVGDTLWIEALLLSCRVLGRGVEEEMVEVILRDARAAKIATVRMDLVRTPRNAPLQNFVTRLGGQLTGSGSGLVSLHLPVRL</sequence>
<dbReference type="RefSeq" id="WP_172156152.1">
    <property type="nucleotide sequence ID" value="NZ_CP053564.1"/>
</dbReference>
<dbReference type="InterPro" id="IPR010037">
    <property type="entry name" value="FkbH_domain"/>
</dbReference>
<gene>
    <name evidence="2" type="ORF">HOP40_07885</name>
</gene>
<dbReference type="InterPro" id="IPR010033">
    <property type="entry name" value="HAD_SF_ppase_IIIC"/>
</dbReference>
<accession>A0A6M6JFM5</accession>
<reference evidence="2 3" key="1">
    <citation type="submission" date="2020-05" db="EMBL/GenBank/DDBJ databases">
        <authorList>
            <person name="Mo P."/>
        </authorList>
    </citation>
    <scope>NUCLEOTIDE SEQUENCE [LARGE SCALE GENOMIC DNA]</scope>
    <source>
        <strain evidence="2 3">Gen01</strain>
    </source>
</reference>
<proteinExistence type="predicted"/>
<protein>
    <submittedName>
        <fullName evidence="2">HAD-IIIC family phosphatase</fullName>
    </submittedName>
</protein>
<evidence type="ECO:0000313" key="3">
    <source>
        <dbReference type="Proteomes" id="UP000505377"/>
    </source>
</evidence>
<dbReference type="AlphaFoldDB" id="A0A6M6JFM5"/>
<dbReference type="GO" id="GO:0016747">
    <property type="term" value="F:acyltransferase activity, transferring groups other than amino-acyl groups"/>
    <property type="evidence" value="ECO:0007669"/>
    <property type="project" value="InterPro"/>
</dbReference>
<dbReference type="SUPFAM" id="SSF55729">
    <property type="entry name" value="Acyl-CoA N-acyltransferases (Nat)"/>
    <property type="match status" value="1"/>
</dbReference>
<dbReference type="InterPro" id="IPR000182">
    <property type="entry name" value="GNAT_dom"/>
</dbReference>
<dbReference type="Gene3D" id="3.40.50.1110">
    <property type="entry name" value="SGNH hydrolase"/>
    <property type="match status" value="1"/>
</dbReference>
<dbReference type="EMBL" id="CP053564">
    <property type="protein sequence ID" value="QJY45727.1"/>
    <property type="molecule type" value="Genomic_DNA"/>
</dbReference>